<protein>
    <submittedName>
        <fullName evidence="3">Transporter</fullName>
    </submittedName>
</protein>
<dbReference type="EMBL" id="JFHR01000057">
    <property type="protein sequence ID" value="KEQ51991.1"/>
    <property type="molecule type" value="Genomic_DNA"/>
</dbReference>
<gene>
    <name evidence="3" type="ORF">BV95_03742</name>
</gene>
<proteinExistence type="inferred from homology"/>
<evidence type="ECO:0000256" key="2">
    <source>
        <dbReference type="RuleBase" id="RU362097"/>
    </source>
</evidence>
<dbReference type="PANTHER" id="PTHR30203:SF25">
    <property type="entry name" value="OUTER MEMBRANE PROTEIN-RELATED"/>
    <property type="match status" value="1"/>
</dbReference>
<keyword evidence="2" id="KW-0564">Palmitate</keyword>
<evidence type="ECO:0000313" key="4">
    <source>
        <dbReference type="Proteomes" id="UP000028411"/>
    </source>
</evidence>
<dbReference type="Gene3D" id="2.20.200.10">
    <property type="entry name" value="Outer membrane efflux proteins (OEP)"/>
    <property type="match status" value="1"/>
</dbReference>
<dbReference type="InterPro" id="IPR003423">
    <property type="entry name" value="OMP_efflux"/>
</dbReference>
<dbReference type="PANTHER" id="PTHR30203">
    <property type="entry name" value="OUTER MEMBRANE CATION EFFLUX PROTEIN"/>
    <property type="match status" value="1"/>
</dbReference>
<dbReference type="Pfam" id="PF02321">
    <property type="entry name" value="OEP"/>
    <property type="match status" value="2"/>
</dbReference>
<reference evidence="3 4" key="1">
    <citation type="submission" date="2014-02" db="EMBL/GenBank/DDBJ databases">
        <title>Whole genome sequence of Sphingobium chlorophenolicum NBRC 16172.</title>
        <authorList>
            <person name="Gan H.M."/>
            <person name="Gan H.Y."/>
            <person name="Chew T.H."/>
            <person name="Savka M.A."/>
        </authorList>
    </citation>
    <scope>NUCLEOTIDE SEQUENCE [LARGE SCALE GENOMIC DNA]</scope>
    <source>
        <strain evidence="3 4">NBRC 16172</strain>
    </source>
</reference>
<keyword evidence="2" id="KW-0812">Transmembrane</keyword>
<dbReference type="GO" id="GO:0015562">
    <property type="term" value="F:efflux transmembrane transporter activity"/>
    <property type="evidence" value="ECO:0007669"/>
    <property type="project" value="InterPro"/>
</dbReference>
<dbReference type="eggNOG" id="COG1538">
    <property type="taxonomic scope" value="Bacteria"/>
</dbReference>
<dbReference type="SUPFAM" id="SSF56954">
    <property type="entry name" value="Outer membrane efflux proteins (OEP)"/>
    <property type="match status" value="1"/>
</dbReference>
<evidence type="ECO:0000313" key="3">
    <source>
        <dbReference type="EMBL" id="KEQ51991.1"/>
    </source>
</evidence>
<keyword evidence="2" id="KW-0472">Membrane</keyword>
<keyword evidence="2" id="KW-0449">Lipoprotein</keyword>
<dbReference type="GO" id="GO:0005886">
    <property type="term" value="C:plasma membrane"/>
    <property type="evidence" value="ECO:0007669"/>
    <property type="project" value="UniProtKB-SubCell"/>
</dbReference>
<name>A0A081R9W8_SPHCR</name>
<dbReference type="Gene3D" id="1.20.1600.10">
    <property type="entry name" value="Outer membrane efflux proteins (OEP)"/>
    <property type="match status" value="1"/>
</dbReference>
<comment type="caution">
    <text evidence="3">The sequence shown here is derived from an EMBL/GenBank/DDBJ whole genome shotgun (WGS) entry which is preliminary data.</text>
</comment>
<dbReference type="InterPro" id="IPR010131">
    <property type="entry name" value="MdtP/NodT-like"/>
</dbReference>
<dbReference type="AlphaFoldDB" id="A0A081R9W8"/>
<dbReference type="NCBIfam" id="TIGR01845">
    <property type="entry name" value="outer_NodT"/>
    <property type="match status" value="1"/>
</dbReference>
<dbReference type="RefSeq" id="WP_234703241.1">
    <property type="nucleotide sequence ID" value="NZ_JFHR01000057.1"/>
</dbReference>
<dbReference type="PATRIC" id="fig|46429.4.peg.3729"/>
<keyword evidence="2" id="KW-1134">Transmembrane beta strand</keyword>
<evidence type="ECO:0000256" key="1">
    <source>
        <dbReference type="ARBA" id="ARBA00007613"/>
    </source>
</evidence>
<dbReference type="Proteomes" id="UP000028411">
    <property type="component" value="Unassembled WGS sequence"/>
</dbReference>
<comment type="similarity">
    <text evidence="1 2">Belongs to the outer membrane factor (OMF) (TC 1.B.17) family.</text>
</comment>
<accession>A0A081R9W8</accession>
<dbReference type="PROSITE" id="PS51257">
    <property type="entry name" value="PROKAR_LIPOPROTEIN"/>
    <property type="match status" value="1"/>
</dbReference>
<sequence>MRAQLGIMGLLLLGGCTVGTEYKRPAAPLPASFHNAPEAARPSGRPWWQDFGDPLLDDLVARGLQGSFDVEAALARVDQARAAAGGARAAQMPSGSLNGSAVRTRQSLRSGLGQIGNYIPDFDRTQDSFELTGGASWELDLAGGLKRGREAAVAGLEAAVADSQAARVTVAAEISDAYILLRSAQKRRAIAMDQAAAAESLENIARDRFSHGAVPRFELDQARASTAAIRAVIPEWDQAVQAQLARLAVLVGGMPESIAGRLAVPAPVPVSGFAAMGLPADLLRRRPDLIAAERRVAASHAQLGVALAEYYPKFTLSGLLGFQGNDAGKLFTGPASVLQGGLGLRWRLFDFGRVDAEIGHARGAEREAIAQFRNAALRAAEDVERAVVGWRTAKEREALHADELRLATAASDAVGRAYRAGHVSLAEVVEAQRRLLQAADALALAQGDASRAAVAGWRAFGG</sequence>
<comment type="subcellular location">
    <subcellularLocation>
        <location evidence="2">Cell membrane</location>
        <topology evidence="2">Lipid-anchor</topology>
    </subcellularLocation>
</comment>
<organism evidence="3 4">
    <name type="scientific">Sphingobium chlorophenolicum</name>
    <dbReference type="NCBI Taxonomy" id="46429"/>
    <lineage>
        <taxon>Bacteria</taxon>
        <taxon>Pseudomonadati</taxon>
        <taxon>Pseudomonadota</taxon>
        <taxon>Alphaproteobacteria</taxon>
        <taxon>Sphingomonadales</taxon>
        <taxon>Sphingomonadaceae</taxon>
        <taxon>Sphingobium</taxon>
    </lineage>
</organism>